<keyword evidence="3" id="KW-1185">Reference proteome</keyword>
<dbReference type="Proteomes" id="UP000267606">
    <property type="component" value="Unassembled WGS sequence"/>
</dbReference>
<proteinExistence type="predicted"/>
<gene>
    <name evidence="2" type="ORF">OFLC_LOCUS11337</name>
</gene>
<evidence type="ECO:0000256" key="1">
    <source>
        <dbReference type="SAM" id="MobiDB-lite"/>
    </source>
</evidence>
<feature type="compositionally biased region" description="Basic and acidic residues" evidence="1">
    <location>
        <begin position="280"/>
        <end position="302"/>
    </location>
</feature>
<sequence length="341" mass="39082">MERIISEEVAAKETTSEAKSTVEKEVEMRDLKESVESATDLKKHDVFELEVEKTEKETFSEITRPGEEKMDELLVKNEAKVGKSDTVEVKERKPKKIKGKKFPKEDKPSEEMIPTEQQKSVEITTKEMEYGKKLDKNKSKGKEEHAEETIPSIIEEKDFKEKVDKKVSQEEKKSAGAVTEFEVKENFVIKHEKEKADIVEVSESVGIDKKAEEVVSEENSASKKRKEIKKRKSSKEKGPPTADKKAEESMIAVEIADKSFGVQLQQQDIIVEEMVTSEKAKVEAEKEVKKDDLEERHPEDKLKVKKKTKKREEKREEIVETVSVDVSFKNISKVENVDKVI</sequence>
<accession>A0A183HV27</accession>
<evidence type="ECO:0000313" key="4">
    <source>
        <dbReference type="WBParaSite" id="OFLC_0001133901-mRNA-1"/>
    </source>
</evidence>
<feature type="compositionally biased region" description="Basic and acidic residues" evidence="1">
    <location>
        <begin position="124"/>
        <end position="153"/>
    </location>
</feature>
<name>A0A183HV27_9BILA</name>
<dbReference type="WBParaSite" id="OFLC_0001133901-mRNA-1">
    <property type="protein sequence ID" value="OFLC_0001133901-mRNA-1"/>
    <property type="gene ID" value="OFLC_0001133901"/>
</dbReference>
<reference evidence="2 3" key="2">
    <citation type="submission" date="2018-11" db="EMBL/GenBank/DDBJ databases">
        <authorList>
            <consortium name="Pathogen Informatics"/>
        </authorList>
    </citation>
    <scope>NUCLEOTIDE SEQUENCE [LARGE SCALE GENOMIC DNA]</scope>
</reference>
<reference evidence="4" key="1">
    <citation type="submission" date="2016-06" db="UniProtKB">
        <authorList>
            <consortium name="WormBaseParasite"/>
        </authorList>
    </citation>
    <scope>IDENTIFICATION</scope>
</reference>
<evidence type="ECO:0000313" key="3">
    <source>
        <dbReference type="Proteomes" id="UP000267606"/>
    </source>
</evidence>
<evidence type="ECO:0000313" key="2">
    <source>
        <dbReference type="EMBL" id="VDO75749.1"/>
    </source>
</evidence>
<feature type="compositionally biased region" description="Basic residues" evidence="1">
    <location>
        <begin position="222"/>
        <end position="234"/>
    </location>
</feature>
<organism evidence="4">
    <name type="scientific">Onchocerca flexuosa</name>
    <dbReference type="NCBI Taxonomy" id="387005"/>
    <lineage>
        <taxon>Eukaryota</taxon>
        <taxon>Metazoa</taxon>
        <taxon>Ecdysozoa</taxon>
        <taxon>Nematoda</taxon>
        <taxon>Chromadorea</taxon>
        <taxon>Rhabditida</taxon>
        <taxon>Spirurina</taxon>
        <taxon>Spiruromorpha</taxon>
        <taxon>Filarioidea</taxon>
        <taxon>Onchocercidae</taxon>
        <taxon>Onchocerca</taxon>
    </lineage>
</organism>
<feature type="compositionally biased region" description="Basic and acidic residues" evidence="1">
    <location>
        <begin position="235"/>
        <end position="247"/>
    </location>
</feature>
<feature type="region of interest" description="Disordered" evidence="1">
    <location>
        <begin position="83"/>
        <end position="153"/>
    </location>
</feature>
<dbReference type="AlphaFoldDB" id="A0A183HV27"/>
<protein>
    <submittedName>
        <fullName evidence="4">Titin-like</fullName>
    </submittedName>
</protein>
<feature type="compositionally biased region" description="Basic residues" evidence="1">
    <location>
        <begin position="92"/>
        <end position="101"/>
    </location>
</feature>
<feature type="region of interest" description="Disordered" evidence="1">
    <location>
        <begin position="1"/>
        <end position="25"/>
    </location>
</feature>
<feature type="region of interest" description="Disordered" evidence="1">
    <location>
        <begin position="280"/>
        <end position="310"/>
    </location>
</feature>
<feature type="region of interest" description="Disordered" evidence="1">
    <location>
        <begin position="209"/>
        <end position="247"/>
    </location>
</feature>
<dbReference type="EMBL" id="UZAJ01016277">
    <property type="protein sequence ID" value="VDO75749.1"/>
    <property type="molecule type" value="Genomic_DNA"/>
</dbReference>